<accession>V5SEN7</accession>
<evidence type="ECO:0000256" key="2">
    <source>
        <dbReference type="SAM" id="Phobius"/>
    </source>
</evidence>
<protein>
    <recommendedName>
        <fullName evidence="5">Peptidase C51 domain-containing protein</fullName>
    </recommendedName>
</protein>
<feature type="compositionally biased region" description="Acidic residues" evidence="1">
    <location>
        <begin position="413"/>
        <end position="423"/>
    </location>
</feature>
<feature type="compositionally biased region" description="Basic residues" evidence="1">
    <location>
        <begin position="447"/>
        <end position="459"/>
    </location>
</feature>
<keyword evidence="2" id="KW-1133">Transmembrane helix</keyword>
<name>V5SEN7_9HYPH</name>
<gene>
    <name evidence="3" type="ORF">W911_14270</name>
</gene>
<keyword evidence="2" id="KW-0472">Membrane</keyword>
<keyword evidence="2" id="KW-0812">Transmembrane</keyword>
<evidence type="ECO:0000313" key="4">
    <source>
        <dbReference type="Proteomes" id="UP000018542"/>
    </source>
</evidence>
<dbReference type="AlphaFoldDB" id="V5SEN7"/>
<evidence type="ECO:0000256" key="1">
    <source>
        <dbReference type="SAM" id="MobiDB-lite"/>
    </source>
</evidence>
<dbReference type="Proteomes" id="UP000018542">
    <property type="component" value="Chromosome"/>
</dbReference>
<feature type="region of interest" description="Disordered" evidence="1">
    <location>
        <begin position="403"/>
        <end position="459"/>
    </location>
</feature>
<dbReference type="STRING" id="1029756.W911_14270"/>
<dbReference type="HOGENOM" id="CLU_595518_0_0_5"/>
<feature type="transmembrane region" description="Helical" evidence="2">
    <location>
        <begin position="375"/>
        <end position="393"/>
    </location>
</feature>
<sequence length="459" mass="50253">MMSIPASVRHRNSGAQYPGPSSRLFGGSSHAIIGGGHRIATFPTMVDGASAHMHLLHRVYAGLTFSAAIAKWSGGNNINSYLRVIESRTRWTRHDYVTKQLIETPDMAIELCKAMAWHEAGREYPMTDAQWVEAHEQFVTVIGGGSVPIDRVAPVPQTAPLEMAKTHLGERRIPGPDTNPFIEKLFIEVGSPLRGDDHSYCAVGAGAMLKRTGFAYIEGEAGQLARNYLKYGHALDEPEEGCLVIFWRVKPNSWQGHVAFVESWTATTLTIVGFNQSGAVTRMTVPRTGSRSQVLGYRRPVPNVRPVSEVVKEESVGQKTVGILGLLGTIYYTCKGWVLYAVDSIAAVVGFLPEAASEASRATAPVRELGDTVPAIVPILSFIVLITLGIGLYRSVKRLRPNSGALTKPPYETDIEPEADAVDMFDAPLPEKRPRRKVSRKTDRDKKPARKSSTRRKAA</sequence>
<dbReference type="PATRIC" id="fig|1029756.8.peg.2970"/>
<dbReference type="EMBL" id="CP006912">
    <property type="protein sequence ID" value="AHB49321.1"/>
    <property type="molecule type" value="Genomic_DNA"/>
</dbReference>
<keyword evidence="4" id="KW-1185">Reference proteome</keyword>
<proteinExistence type="predicted"/>
<organism evidence="3 4">
    <name type="scientific">Hyphomicrobium nitrativorans NL23</name>
    <dbReference type="NCBI Taxonomy" id="1029756"/>
    <lineage>
        <taxon>Bacteria</taxon>
        <taxon>Pseudomonadati</taxon>
        <taxon>Pseudomonadota</taxon>
        <taxon>Alphaproteobacteria</taxon>
        <taxon>Hyphomicrobiales</taxon>
        <taxon>Hyphomicrobiaceae</taxon>
        <taxon>Hyphomicrobium</taxon>
    </lineage>
</organism>
<dbReference type="KEGG" id="hni:W911_14270"/>
<evidence type="ECO:0008006" key="5">
    <source>
        <dbReference type="Google" id="ProtNLM"/>
    </source>
</evidence>
<evidence type="ECO:0000313" key="3">
    <source>
        <dbReference type="EMBL" id="AHB49321.1"/>
    </source>
</evidence>
<reference evidence="3 4" key="1">
    <citation type="journal article" date="2014" name="Genome Announc.">
        <title>Complete Genome Sequence of Hyphomicrobium nitrativorans Strain NL23, a Denitrifying Bacterium Isolated from Biofilm of a Methanol-Fed Denitrification System Treating Seawater at the Montreal Biodome.</title>
        <authorList>
            <person name="Martineau C."/>
            <person name="Villeneuve C."/>
            <person name="Mauffrey F."/>
            <person name="Villemur R."/>
        </authorList>
    </citation>
    <scope>NUCLEOTIDE SEQUENCE [LARGE SCALE GENOMIC DNA]</scope>
    <source>
        <strain evidence="3">NL23</strain>
    </source>
</reference>